<feature type="compositionally biased region" description="Low complexity" evidence="1">
    <location>
        <begin position="191"/>
        <end position="201"/>
    </location>
</feature>
<feature type="compositionally biased region" description="Polar residues" evidence="1">
    <location>
        <begin position="229"/>
        <end position="240"/>
    </location>
</feature>
<name>W7HQ11_9PEZI</name>
<feature type="region of interest" description="Disordered" evidence="1">
    <location>
        <begin position="266"/>
        <end position="406"/>
    </location>
</feature>
<accession>W7HQ11</accession>
<evidence type="ECO:0000313" key="2">
    <source>
        <dbReference type="EMBL" id="EWC46246.1"/>
    </source>
</evidence>
<feature type="compositionally biased region" description="Pro residues" evidence="1">
    <location>
        <begin position="343"/>
        <end position="380"/>
    </location>
</feature>
<dbReference type="Proteomes" id="UP000024837">
    <property type="component" value="Unassembled WGS sequence"/>
</dbReference>
<dbReference type="OrthoDB" id="10573804at2759"/>
<dbReference type="EMBL" id="KI966419">
    <property type="protein sequence ID" value="EWC46246.1"/>
    <property type="molecule type" value="Genomic_DNA"/>
</dbReference>
<dbReference type="HOGENOM" id="CLU_677969_0_0_1"/>
<keyword evidence="3" id="KW-1185">Reference proteome</keyword>
<reference evidence="2 3" key="1">
    <citation type="submission" date="2013-05" db="EMBL/GenBank/DDBJ databases">
        <title>Drechslerella stenobrocha genome reveals carnivorous origination and mechanical trapping mechanism of predatory fungi.</title>
        <authorList>
            <person name="Liu X."/>
            <person name="Zhang W."/>
            <person name="Liu K."/>
        </authorList>
    </citation>
    <scope>NUCLEOTIDE SEQUENCE [LARGE SCALE GENOMIC DNA]</scope>
    <source>
        <strain evidence="2 3">248</strain>
    </source>
</reference>
<dbReference type="PRINTS" id="PR01217">
    <property type="entry name" value="PRICHEXTENSN"/>
</dbReference>
<proteinExistence type="predicted"/>
<evidence type="ECO:0000256" key="1">
    <source>
        <dbReference type="SAM" id="MobiDB-lite"/>
    </source>
</evidence>
<gene>
    <name evidence="2" type="ORF">DRE_04417</name>
</gene>
<protein>
    <submittedName>
        <fullName evidence="2">Uncharacterized protein</fullName>
    </submittedName>
</protein>
<feature type="compositionally biased region" description="Low complexity" evidence="1">
    <location>
        <begin position="300"/>
        <end position="314"/>
    </location>
</feature>
<dbReference type="AlphaFoldDB" id="W7HQ11"/>
<feature type="compositionally biased region" description="Low complexity" evidence="1">
    <location>
        <begin position="381"/>
        <end position="395"/>
    </location>
</feature>
<evidence type="ECO:0000313" key="3">
    <source>
        <dbReference type="Proteomes" id="UP000024837"/>
    </source>
</evidence>
<feature type="region of interest" description="Disordered" evidence="1">
    <location>
        <begin position="191"/>
        <end position="246"/>
    </location>
</feature>
<organism evidence="2 3">
    <name type="scientific">Drechslerella stenobrocha 248</name>
    <dbReference type="NCBI Taxonomy" id="1043628"/>
    <lineage>
        <taxon>Eukaryota</taxon>
        <taxon>Fungi</taxon>
        <taxon>Dikarya</taxon>
        <taxon>Ascomycota</taxon>
        <taxon>Pezizomycotina</taxon>
        <taxon>Orbiliomycetes</taxon>
        <taxon>Orbiliales</taxon>
        <taxon>Orbiliaceae</taxon>
        <taxon>Drechslerella</taxon>
    </lineage>
</organism>
<feature type="compositionally biased region" description="Pro residues" evidence="1">
    <location>
        <begin position="205"/>
        <end position="226"/>
    </location>
</feature>
<sequence>MNADTAKHKENLKLQKFLTTAARIYTADGAHCQTCACEFCRYFEEARASGGLDTISTALWSTEPYATCRQFLKRTTIPTCTCEFCSTVMAKTASDKAQKKENAAAKAGMEVGLPSATATNSSQQLPAYPNYYTTPTTPTSKTFDPANSPGYAHAVINYSNALAHQNHRHNISTEQAIANWYAEMQLAAADTSSSAPSTSSSEYALPPPPPPPPPMDYYPYPHPPPSFGNIHSTSQDTSTIVRAPSAPPTEAYKSAYASIYNTGSTSSGYPSSIGRGSTPGVASNTHSNAKYPRGHGSGTGTTSTTTSSDGRNSGFRPGTYGGPPGIAPSAGYQTNRTRSAFAPPAPNSLPPPPPPPPPPAPRRSTRGPPPGLGHPPPGLTYPPGLGYPQGPAAPYTPGASSHRYLF</sequence>